<feature type="compositionally biased region" description="Low complexity" evidence="2">
    <location>
        <begin position="96"/>
        <end position="122"/>
    </location>
</feature>
<reference evidence="4 5" key="1">
    <citation type="submission" date="2014-04" db="EMBL/GenBank/DDBJ databases">
        <title>Evolutionary Origins and Diversification of the Mycorrhizal Mutualists.</title>
        <authorList>
            <consortium name="DOE Joint Genome Institute"/>
            <consortium name="Mycorrhizal Genomics Consortium"/>
            <person name="Kohler A."/>
            <person name="Kuo A."/>
            <person name="Nagy L.G."/>
            <person name="Floudas D."/>
            <person name="Copeland A."/>
            <person name="Barry K.W."/>
            <person name="Cichocki N."/>
            <person name="Veneault-Fourrey C."/>
            <person name="LaButti K."/>
            <person name="Lindquist E.A."/>
            <person name="Lipzen A."/>
            <person name="Lundell T."/>
            <person name="Morin E."/>
            <person name="Murat C."/>
            <person name="Riley R."/>
            <person name="Ohm R."/>
            <person name="Sun H."/>
            <person name="Tunlid A."/>
            <person name="Henrissat B."/>
            <person name="Grigoriev I.V."/>
            <person name="Hibbett D.S."/>
            <person name="Martin F."/>
        </authorList>
    </citation>
    <scope>NUCLEOTIDE SEQUENCE [LARGE SCALE GENOMIC DNA]</scope>
    <source>
        <strain evidence="4 5">Koide BX008</strain>
    </source>
</reference>
<protein>
    <submittedName>
        <fullName evidence="4">Uncharacterized protein</fullName>
    </submittedName>
</protein>
<feature type="region of interest" description="Disordered" evidence="2">
    <location>
        <begin position="86"/>
        <end position="123"/>
    </location>
</feature>
<organism evidence="4 5">
    <name type="scientific">Amanita muscaria (strain Koide BX008)</name>
    <dbReference type="NCBI Taxonomy" id="946122"/>
    <lineage>
        <taxon>Eukaryota</taxon>
        <taxon>Fungi</taxon>
        <taxon>Dikarya</taxon>
        <taxon>Basidiomycota</taxon>
        <taxon>Agaricomycotina</taxon>
        <taxon>Agaricomycetes</taxon>
        <taxon>Agaricomycetidae</taxon>
        <taxon>Agaricales</taxon>
        <taxon>Pluteineae</taxon>
        <taxon>Amanitaceae</taxon>
        <taxon>Amanita</taxon>
    </lineage>
</organism>
<dbReference type="OrthoDB" id="3021007at2759"/>
<evidence type="ECO:0000256" key="2">
    <source>
        <dbReference type="SAM" id="MobiDB-lite"/>
    </source>
</evidence>
<keyword evidence="1" id="KW-0175">Coiled coil</keyword>
<feature type="transmembrane region" description="Helical" evidence="3">
    <location>
        <begin position="12"/>
        <end position="32"/>
    </location>
</feature>
<dbReference type="EMBL" id="KN818435">
    <property type="protein sequence ID" value="KIL56262.1"/>
    <property type="molecule type" value="Genomic_DNA"/>
</dbReference>
<dbReference type="Proteomes" id="UP000054549">
    <property type="component" value="Unassembled WGS sequence"/>
</dbReference>
<sequence length="410" mass="47287">MFVTKNAGNMAVPFFNLPTVIIIWVELVMALLCPWNSDSKTVWGDLQGYRIDKACLCKNLSGSEHEFIVVDLSDEHKQNSMRLRVERAVGERKDSQATSASSSMTSFESASDVSPSSSRSASPLYQPRFSKLSLSLSSVNEGFSRATGSLQRAVRRLSDTSLPRPSVISSNRHVAADTVTSINSFPKKARIIRTIDFTSAERSQRPSLWDLMIISHVVHQDSIAYDLLDRQCFWFADTISAILEKWSETCKGASVKQTNATRAYFFKLNTNCYASSGSVKGFSIHQRNPGDVNKIWAQFLIQREEMNKKRQSYEDTKTEGTRKTEELAGQVEELRHQQTREKQKWELERKEWQEKEHWLMKEQEERERRLKQHIAEQERVQQRLQQQLCENDRRFQEIDQKFKFLGGSKN</sequence>
<evidence type="ECO:0000256" key="3">
    <source>
        <dbReference type="SAM" id="Phobius"/>
    </source>
</evidence>
<keyword evidence="5" id="KW-1185">Reference proteome</keyword>
<feature type="coiled-coil region" evidence="1">
    <location>
        <begin position="335"/>
        <end position="390"/>
    </location>
</feature>
<keyword evidence="3" id="KW-0812">Transmembrane</keyword>
<dbReference type="AlphaFoldDB" id="A0A0C2W552"/>
<name>A0A0C2W552_AMAMK</name>
<evidence type="ECO:0000313" key="4">
    <source>
        <dbReference type="EMBL" id="KIL56262.1"/>
    </source>
</evidence>
<feature type="compositionally biased region" description="Basic and acidic residues" evidence="2">
    <location>
        <begin position="86"/>
        <end position="95"/>
    </location>
</feature>
<accession>A0A0C2W552</accession>
<evidence type="ECO:0000256" key="1">
    <source>
        <dbReference type="SAM" id="Coils"/>
    </source>
</evidence>
<keyword evidence="3" id="KW-0472">Membrane</keyword>
<proteinExistence type="predicted"/>
<evidence type="ECO:0000313" key="5">
    <source>
        <dbReference type="Proteomes" id="UP000054549"/>
    </source>
</evidence>
<keyword evidence="3" id="KW-1133">Transmembrane helix</keyword>
<dbReference type="InParanoid" id="A0A0C2W552"/>
<dbReference type="HOGENOM" id="CLU_670788_0_0_1"/>
<gene>
    <name evidence="4" type="ORF">M378DRAFT_17243</name>
</gene>